<evidence type="ECO:0000256" key="6">
    <source>
        <dbReference type="ARBA" id="ARBA00023128"/>
    </source>
</evidence>
<dbReference type="PANTHER" id="PTHR14110">
    <property type="entry name" value="MITOCHONDRIAL IMPORT INNER MEMBRANE TRANSLOCASE SUBUNIT TIM22"/>
    <property type="match status" value="1"/>
</dbReference>
<feature type="compositionally biased region" description="Pro residues" evidence="8">
    <location>
        <begin position="61"/>
        <end position="71"/>
    </location>
</feature>
<feature type="transmembrane region" description="Helical" evidence="9">
    <location>
        <begin position="96"/>
        <end position="116"/>
    </location>
</feature>
<evidence type="ECO:0000256" key="8">
    <source>
        <dbReference type="SAM" id="MobiDB-lite"/>
    </source>
</evidence>
<proteinExistence type="inferred from homology"/>
<organism evidence="10 11">
    <name type="scientific">Adiantum capillus-veneris</name>
    <name type="common">Maidenhair fern</name>
    <dbReference type="NCBI Taxonomy" id="13818"/>
    <lineage>
        <taxon>Eukaryota</taxon>
        <taxon>Viridiplantae</taxon>
        <taxon>Streptophyta</taxon>
        <taxon>Embryophyta</taxon>
        <taxon>Tracheophyta</taxon>
        <taxon>Polypodiopsida</taxon>
        <taxon>Polypodiidae</taxon>
        <taxon>Polypodiales</taxon>
        <taxon>Pteridineae</taxon>
        <taxon>Pteridaceae</taxon>
        <taxon>Vittarioideae</taxon>
        <taxon>Adiantum</taxon>
    </lineage>
</organism>
<dbReference type="InterPro" id="IPR039175">
    <property type="entry name" value="TIM22"/>
</dbReference>
<feature type="compositionally biased region" description="Basic and acidic residues" evidence="8">
    <location>
        <begin position="45"/>
        <end position="57"/>
    </location>
</feature>
<dbReference type="Pfam" id="PF02466">
    <property type="entry name" value="Tim17"/>
    <property type="match status" value="1"/>
</dbReference>
<evidence type="ECO:0000256" key="4">
    <source>
        <dbReference type="ARBA" id="ARBA00022792"/>
    </source>
</evidence>
<accession>A0A9D4Z8N1</accession>
<feature type="non-terminal residue" evidence="10">
    <location>
        <position position="217"/>
    </location>
</feature>
<dbReference type="GO" id="GO:0045039">
    <property type="term" value="P:protein insertion into mitochondrial inner membrane"/>
    <property type="evidence" value="ECO:0007669"/>
    <property type="project" value="InterPro"/>
</dbReference>
<keyword evidence="11" id="KW-1185">Reference proteome</keyword>
<keyword evidence="3 9" id="KW-0812">Transmembrane</keyword>
<evidence type="ECO:0000256" key="9">
    <source>
        <dbReference type="SAM" id="Phobius"/>
    </source>
</evidence>
<comment type="subcellular location">
    <subcellularLocation>
        <location evidence="1">Mitochondrion inner membrane</location>
        <topology evidence="1">Multi-pass membrane protein</topology>
    </subcellularLocation>
</comment>
<dbReference type="AlphaFoldDB" id="A0A9D4Z8N1"/>
<dbReference type="Proteomes" id="UP000886520">
    <property type="component" value="Chromosome 21"/>
</dbReference>
<evidence type="ECO:0000313" key="11">
    <source>
        <dbReference type="Proteomes" id="UP000886520"/>
    </source>
</evidence>
<reference evidence="10" key="1">
    <citation type="submission" date="2021-01" db="EMBL/GenBank/DDBJ databases">
        <title>Adiantum capillus-veneris genome.</title>
        <authorList>
            <person name="Fang Y."/>
            <person name="Liao Q."/>
        </authorList>
    </citation>
    <scope>NUCLEOTIDE SEQUENCE</scope>
    <source>
        <strain evidence="10">H3</strain>
        <tissue evidence="10">Leaf</tissue>
    </source>
</reference>
<protein>
    <recommendedName>
        <fullName evidence="12">Mitochondrial import inner membrane translocase subunit TIM22</fullName>
    </recommendedName>
</protein>
<evidence type="ECO:0000256" key="1">
    <source>
        <dbReference type="ARBA" id="ARBA00004448"/>
    </source>
</evidence>
<dbReference type="GO" id="GO:0008320">
    <property type="term" value="F:protein transmembrane transporter activity"/>
    <property type="evidence" value="ECO:0007669"/>
    <property type="project" value="TreeGrafter"/>
</dbReference>
<dbReference type="EMBL" id="JABFUD020000021">
    <property type="protein sequence ID" value="KAI5063731.1"/>
    <property type="molecule type" value="Genomic_DNA"/>
</dbReference>
<dbReference type="GO" id="GO:0042721">
    <property type="term" value="C:TIM22 mitochondrial import inner membrane insertion complex"/>
    <property type="evidence" value="ECO:0007669"/>
    <property type="project" value="InterPro"/>
</dbReference>
<name>A0A9D4Z8N1_ADICA</name>
<keyword evidence="5 9" id="KW-1133">Transmembrane helix</keyword>
<keyword evidence="6" id="KW-0496">Mitochondrion</keyword>
<keyword evidence="4" id="KW-0999">Mitochondrion inner membrane</keyword>
<dbReference type="GO" id="GO:0030943">
    <property type="term" value="F:mitochondrion targeting sequence binding"/>
    <property type="evidence" value="ECO:0007669"/>
    <property type="project" value="TreeGrafter"/>
</dbReference>
<dbReference type="PANTHER" id="PTHR14110:SF0">
    <property type="entry name" value="MITOCHONDRIAL IMPORT INNER MEMBRANE TRANSLOCASE SUBUNIT TIM22"/>
    <property type="match status" value="1"/>
</dbReference>
<gene>
    <name evidence="10" type="ORF">GOP47_0022278</name>
</gene>
<comment type="caution">
    <text evidence="10">The sequence shown here is derived from an EMBL/GenBank/DDBJ whole genome shotgun (WGS) entry which is preliminary data.</text>
</comment>
<evidence type="ECO:0000256" key="2">
    <source>
        <dbReference type="ARBA" id="ARBA00008444"/>
    </source>
</evidence>
<comment type="similarity">
    <text evidence="2">Belongs to the Tim17/Tim22/Tim23 family.</text>
</comment>
<evidence type="ECO:0000256" key="5">
    <source>
        <dbReference type="ARBA" id="ARBA00022989"/>
    </source>
</evidence>
<sequence>GALRRAPIFLFKGERRRESHWRGREREERGERGFVDDCVPACLRERERESEREREMDQPEQPKPSPPPPEQPSFKVPTLEEIKAQEMMDNCAVRGVLSLVGGGGLGLFMGMLLGALDNPPHVDIMTAREQFIFTAKQIGSRSLSTAKAFAVMGAIFSTTECMVEKARAKHDLKNTAIAGCVTGGAISVRAGAKASCLGCVGFATFSVLIEKVLAGHQ</sequence>
<evidence type="ECO:0008006" key="12">
    <source>
        <dbReference type="Google" id="ProtNLM"/>
    </source>
</evidence>
<feature type="region of interest" description="Disordered" evidence="8">
    <location>
        <begin position="45"/>
        <end position="75"/>
    </location>
</feature>
<dbReference type="OrthoDB" id="75343at2759"/>
<evidence type="ECO:0000256" key="7">
    <source>
        <dbReference type="ARBA" id="ARBA00023136"/>
    </source>
</evidence>
<evidence type="ECO:0000313" key="10">
    <source>
        <dbReference type="EMBL" id="KAI5063731.1"/>
    </source>
</evidence>
<evidence type="ECO:0000256" key="3">
    <source>
        <dbReference type="ARBA" id="ARBA00022692"/>
    </source>
</evidence>
<keyword evidence="7 9" id="KW-0472">Membrane</keyword>